<comment type="similarity">
    <text evidence="1">Belongs to the glycosyltransferase 32 family.</text>
</comment>
<feature type="region of interest" description="Disordered" evidence="2">
    <location>
        <begin position="479"/>
        <end position="516"/>
    </location>
</feature>
<dbReference type="AlphaFoldDB" id="A0A180G1B1"/>
<feature type="region of interest" description="Disordered" evidence="2">
    <location>
        <begin position="627"/>
        <end position="650"/>
    </location>
</feature>
<dbReference type="Proteomes" id="UP000005240">
    <property type="component" value="Unassembled WGS sequence"/>
</dbReference>
<evidence type="ECO:0000256" key="1">
    <source>
        <dbReference type="ARBA" id="ARBA00009003"/>
    </source>
</evidence>
<reference evidence="5 6" key="3">
    <citation type="journal article" date="2017" name="G3 (Bethesda)">
        <title>Comparative analysis highlights variable genome content of wheat rusts and divergence of the mating loci.</title>
        <authorList>
            <person name="Cuomo C.A."/>
            <person name="Bakkeren G."/>
            <person name="Khalil H.B."/>
            <person name="Panwar V."/>
            <person name="Joly D."/>
            <person name="Linning R."/>
            <person name="Sakthikumar S."/>
            <person name="Song X."/>
            <person name="Adiconis X."/>
            <person name="Fan L."/>
            <person name="Goldberg J.M."/>
            <person name="Levin J.Z."/>
            <person name="Young S."/>
            <person name="Zeng Q."/>
            <person name="Anikster Y."/>
            <person name="Bruce M."/>
            <person name="Wang M."/>
            <person name="Yin C."/>
            <person name="McCallum B."/>
            <person name="Szabo L.J."/>
            <person name="Hulbert S."/>
            <person name="Chen X."/>
            <person name="Fellers J.P."/>
        </authorList>
    </citation>
    <scope>NUCLEOTIDE SEQUENCE</scope>
    <source>
        <strain evidence="6">Isolate 1-1 / race 1 (BBBD)</strain>
        <strain evidence="5">isolate 1-1 / race 1 (BBBD)</strain>
    </source>
</reference>
<feature type="compositionally biased region" description="Low complexity" evidence="2">
    <location>
        <begin position="55"/>
        <end position="97"/>
    </location>
</feature>
<reference evidence="4" key="1">
    <citation type="submission" date="2009-11" db="EMBL/GenBank/DDBJ databases">
        <authorList>
            <consortium name="The Broad Institute Genome Sequencing Platform"/>
            <person name="Ward D."/>
            <person name="Feldgarden M."/>
            <person name="Earl A."/>
            <person name="Young S.K."/>
            <person name="Zeng Q."/>
            <person name="Koehrsen M."/>
            <person name="Alvarado L."/>
            <person name="Berlin A."/>
            <person name="Bochicchio J."/>
            <person name="Borenstein D."/>
            <person name="Chapman S.B."/>
            <person name="Chen Z."/>
            <person name="Engels R."/>
            <person name="Freedman E."/>
            <person name="Gellesch M."/>
            <person name="Goldberg J."/>
            <person name="Griggs A."/>
            <person name="Gujja S."/>
            <person name="Heilman E."/>
            <person name="Heiman D."/>
            <person name="Hepburn T."/>
            <person name="Howarth C."/>
            <person name="Jen D."/>
            <person name="Larson L."/>
            <person name="Lewis B."/>
            <person name="Mehta T."/>
            <person name="Park D."/>
            <person name="Pearson M."/>
            <person name="Roberts A."/>
            <person name="Saif S."/>
            <person name="Shea T."/>
            <person name="Shenoy N."/>
            <person name="Sisk P."/>
            <person name="Stolte C."/>
            <person name="Sykes S."/>
            <person name="Thomson T."/>
            <person name="Walk T."/>
            <person name="White J."/>
            <person name="Yandava C."/>
            <person name="Izard J."/>
            <person name="Baranova O.V."/>
            <person name="Blanton J.M."/>
            <person name="Tanner A.C."/>
            <person name="Dewhirst F.E."/>
            <person name="Haas B."/>
            <person name="Nusbaum C."/>
            <person name="Birren B."/>
        </authorList>
    </citation>
    <scope>NUCLEOTIDE SEQUENCE [LARGE SCALE GENOMIC DNA]</scope>
    <source>
        <strain evidence="4">1-1 BBBD Race 1</strain>
    </source>
</reference>
<evidence type="ECO:0000313" key="5">
    <source>
        <dbReference type="EnsemblFungi" id="PTTG_00499-t43_1-p1"/>
    </source>
</evidence>
<dbReference type="Pfam" id="PF04488">
    <property type="entry name" value="Gly_transf_sug"/>
    <property type="match status" value="1"/>
</dbReference>
<feature type="compositionally biased region" description="Polar residues" evidence="2">
    <location>
        <begin position="1"/>
        <end position="20"/>
    </location>
</feature>
<evidence type="ECO:0000256" key="3">
    <source>
        <dbReference type="SAM" id="Phobius"/>
    </source>
</evidence>
<dbReference type="VEuPathDB" id="FungiDB:PTTG_00499"/>
<protein>
    <recommendedName>
        <fullName evidence="7">Alpha 1,4-glycosyltransferase domain-containing protein</fullName>
    </recommendedName>
</protein>
<dbReference type="EMBL" id="ADAS02001180">
    <property type="protein sequence ID" value="OAV86404.1"/>
    <property type="molecule type" value="Genomic_DNA"/>
</dbReference>
<dbReference type="InterPro" id="IPR029044">
    <property type="entry name" value="Nucleotide-diphossugar_trans"/>
</dbReference>
<dbReference type="PANTHER" id="PTHR46830">
    <property type="entry name" value="TRANSFERASE, PUTATIVE-RELATED"/>
    <property type="match status" value="1"/>
</dbReference>
<dbReference type="EnsemblFungi" id="PTTG_00499-t43_1">
    <property type="protein sequence ID" value="PTTG_00499-t43_1-p1"/>
    <property type="gene ID" value="PTTG_00499"/>
</dbReference>
<feature type="region of interest" description="Disordered" evidence="2">
    <location>
        <begin position="1"/>
        <end position="97"/>
    </location>
</feature>
<keyword evidence="3" id="KW-0472">Membrane</keyword>
<dbReference type="STRING" id="630390.A0A180G1B1"/>
<feature type="compositionally biased region" description="Pro residues" evidence="2">
    <location>
        <begin position="485"/>
        <end position="503"/>
    </location>
</feature>
<dbReference type="InterPro" id="IPR007577">
    <property type="entry name" value="GlycoTrfase_DXD_sugar-bd_CS"/>
</dbReference>
<name>A0A180G1B1_PUCT1</name>
<dbReference type="SUPFAM" id="SSF53448">
    <property type="entry name" value="Nucleotide-diphospho-sugar transferases"/>
    <property type="match status" value="1"/>
</dbReference>
<evidence type="ECO:0000313" key="6">
    <source>
        <dbReference type="Proteomes" id="UP000005240"/>
    </source>
</evidence>
<reference evidence="4" key="2">
    <citation type="submission" date="2016-05" db="EMBL/GenBank/DDBJ databases">
        <title>Comparative analysis highlights variable genome content of wheat rusts and divergence of the mating loci.</title>
        <authorList>
            <person name="Cuomo C.A."/>
            <person name="Bakkeren G."/>
            <person name="Szabo L."/>
            <person name="Khalil H."/>
            <person name="Joly D."/>
            <person name="Goldberg J."/>
            <person name="Young S."/>
            <person name="Zeng Q."/>
            <person name="Fellers J."/>
        </authorList>
    </citation>
    <scope>NUCLEOTIDE SEQUENCE [LARGE SCALE GENOMIC DNA]</scope>
    <source>
        <strain evidence="4">1-1 BBBD Race 1</strain>
    </source>
</reference>
<keyword evidence="3" id="KW-0812">Transmembrane</keyword>
<dbReference type="OrthoDB" id="409543at2759"/>
<proteinExistence type="inferred from homology"/>
<gene>
    <name evidence="4" type="ORF">PTTG_00499</name>
</gene>
<keyword evidence="6" id="KW-1185">Reference proteome</keyword>
<keyword evidence="3" id="KW-1133">Transmembrane helix</keyword>
<feature type="transmembrane region" description="Helical" evidence="3">
    <location>
        <begin position="169"/>
        <end position="190"/>
    </location>
</feature>
<evidence type="ECO:0000256" key="2">
    <source>
        <dbReference type="SAM" id="MobiDB-lite"/>
    </source>
</evidence>
<organism evidence="4">
    <name type="scientific">Puccinia triticina (isolate 1-1 / race 1 (BBBD))</name>
    <name type="common">Brown leaf rust fungus</name>
    <dbReference type="NCBI Taxonomy" id="630390"/>
    <lineage>
        <taxon>Eukaryota</taxon>
        <taxon>Fungi</taxon>
        <taxon>Dikarya</taxon>
        <taxon>Basidiomycota</taxon>
        <taxon>Pucciniomycotina</taxon>
        <taxon>Pucciniomycetes</taxon>
        <taxon>Pucciniales</taxon>
        <taxon>Pucciniaceae</taxon>
        <taxon>Puccinia</taxon>
    </lineage>
</organism>
<dbReference type="Gene3D" id="3.90.550.20">
    <property type="match status" value="1"/>
</dbReference>
<evidence type="ECO:0008006" key="7">
    <source>
        <dbReference type="Google" id="ProtNLM"/>
    </source>
</evidence>
<accession>A0A180G1B1</accession>
<sequence>MVHSKSTTNQHRRTPTTSTEKPAMVLRRLSISAKPPRYVPLPTKDSRYDDPPTHTTASSSSSSSSSTTNTTATTTNANTTSAINNISSNSSSSSTTLLPSKSFSSTSSSSLGDANELQYPPSPSSIDWWSKSVSSSISRIYRHLRYLLYTLVELGPTDKFIAHFRPRRFLIIIAFTSIISATLLLISFPFSPFSLPSISQWWLSSGSSYLDQEDAFRWNSIQFQADAAVRSQKQIPFLLNRFGYQSLPSAQSFSNSDPIPSILHVVPPGKGVFSYLQWLSISSGVKQIRPRRTMAHMIIGSVPPPGTNFWWDEIVRLPGFEIHHVEDPKEVFGNPILDISHKSDVIRLRALQEHGGVYIDTDVIVLRPFDELMTGDEEVVLGVEQAEGTFHNPVQINGLCNAVIISKKNATFLNTWWDNYRTFRGRPFRGGGIWNYHSVKLPWTLAKNASESNTPVTVLDHKSFFTPLWDDPALKWVHGTLQKPTGPPSSPAPVPPAKRPPMSNPEGTEGLQPPSSRFRMTLAELGRPLSGEYLPEKADDIEALQHGELAPDLPGFRLEWTGQFAYHMWHHLLDERISIATDGLLNSASDLSPEDTLNRDSSFNRVARKYLSPTVLKRYWNFKHSKQGSIPNSPSLNSKSTIPVPPSLHV</sequence>
<dbReference type="PANTHER" id="PTHR46830:SF2">
    <property type="entry name" value="ALPHA-1,4-N-ACETYLGLUCOSAMINYLTRANSFERASE"/>
    <property type="match status" value="1"/>
</dbReference>
<reference evidence="5" key="4">
    <citation type="submission" date="2025-05" db="UniProtKB">
        <authorList>
            <consortium name="EnsemblFungi"/>
        </authorList>
    </citation>
    <scope>IDENTIFICATION</scope>
    <source>
        <strain evidence="5">isolate 1-1 / race 1 (BBBD)</strain>
    </source>
</reference>
<feature type="compositionally biased region" description="Polar residues" evidence="2">
    <location>
        <begin position="627"/>
        <end position="641"/>
    </location>
</feature>
<evidence type="ECO:0000313" key="4">
    <source>
        <dbReference type="EMBL" id="OAV86404.1"/>
    </source>
</evidence>